<dbReference type="OrthoDB" id="17307at2759"/>
<dbReference type="Proteomes" id="UP000008744">
    <property type="component" value="Unassembled WGS sequence"/>
</dbReference>
<organism evidence="3">
    <name type="scientific">Drosophila persimilis</name>
    <name type="common">Fruit fly</name>
    <dbReference type="NCBI Taxonomy" id="7234"/>
    <lineage>
        <taxon>Eukaryota</taxon>
        <taxon>Metazoa</taxon>
        <taxon>Ecdysozoa</taxon>
        <taxon>Arthropoda</taxon>
        <taxon>Hexapoda</taxon>
        <taxon>Insecta</taxon>
        <taxon>Pterygota</taxon>
        <taxon>Neoptera</taxon>
        <taxon>Endopterygota</taxon>
        <taxon>Diptera</taxon>
        <taxon>Brachycera</taxon>
        <taxon>Muscomorpha</taxon>
        <taxon>Ephydroidea</taxon>
        <taxon>Drosophilidae</taxon>
        <taxon>Drosophila</taxon>
        <taxon>Sophophora</taxon>
    </lineage>
</organism>
<gene>
    <name evidence="2" type="primary">Dper\GL12900</name>
    <name evidence="2" type="ORF">Dper_GL12900</name>
</gene>
<evidence type="ECO:0000256" key="1">
    <source>
        <dbReference type="SAM" id="MobiDB-lite"/>
    </source>
</evidence>
<feature type="compositionally biased region" description="Basic and acidic residues" evidence="1">
    <location>
        <begin position="1"/>
        <end position="18"/>
    </location>
</feature>
<accession>B4GV58</accession>
<dbReference type="STRING" id="7234.B4GV58"/>
<reference evidence="2 3" key="1">
    <citation type="journal article" date="2007" name="Nature">
        <title>Evolution of genes and genomes on the Drosophila phylogeny.</title>
        <authorList>
            <consortium name="Drosophila 12 Genomes Consortium"/>
            <person name="Clark A.G."/>
            <person name="Eisen M.B."/>
            <person name="Smith D.R."/>
            <person name="Bergman C.M."/>
            <person name="Oliver B."/>
            <person name="Markow T.A."/>
            <person name="Kaufman T.C."/>
            <person name="Kellis M."/>
            <person name="Gelbart W."/>
            <person name="Iyer V.N."/>
            <person name="Pollard D.A."/>
            <person name="Sackton T.B."/>
            <person name="Larracuente A.M."/>
            <person name="Singh N.D."/>
            <person name="Abad J.P."/>
            <person name="Abt D.N."/>
            <person name="Adryan B."/>
            <person name="Aguade M."/>
            <person name="Akashi H."/>
            <person name="Anderson W.W."/>
            <person name="Aquadro C.F."/>
            <person name="Ardell D.H."/>
            <person name="Arguello R."/>
            <person name="Artieri C.G."/>
            <person name="Barbash D.A."/>
            <person name="Barker D."/>
            <person name="Barsanti P."/>
            <person name="Batterham P."/>
            <person name="Batzoglou S."/>
            <person name="Begun D."/>
            <person name="Bhutkar A."/>
            <person name="Blanco E."/>
            <person name="Bosak S.A."/>
            <person name="Bradley R.K."/>
            <person name="Brand A.D."/>
            <person name="Brent M.R."/>
            <person name="Brooks A.N."/>
            <person name="Brown R.H."/>
            <person name="Butlin R.K."/>
            <person name="Caggese C."/>
            <person name="Calvi B.R."/>
            <person name="Bernardo de Carvalho A."/>
            <person name="Caspi A."/>
            <person name="Castrezana S."/>
            <person name="Celniker S.E."/>
            <person name="Chang J.L."/>
            <person name="Chapple C."/>
            <person name="Chatterji S."/>
            <person name="Chinwalla A."/>
            <person name="Civetta A."/>
            <person name="Clifton S.W."/>
            <person name="Comeron J.M."/>
            <person name="Costello J.C."/>
            <person name="Coyne J.A."/>
            <person name="Daub J."/>
            <person name="David R.G."/>
            <person name="Delcher A.L."/>
            <person name="Delehaunty K."/>
            <person name="Do C.B."/>
            <person name="Ebling H."/>
            <person name="Edwards K."/>
            <person name="Eickbush T."/>
            <person name="Evans J.D."/>
            <person name="Filipski A."/>
            <person name="Findeiss S."/>
            <person name="Freyhult E."/>
            <person name="Fulton L."/>
            <person name="Fulton R."/>
            <person name="Garcia A.C."/>
            <person name="Gardiner A."/>
            <person name="Garfield D.A."/>
            <person name="Garvin B.E."/>
            <person name="Gibson G."/>
            <person name="Gilbert D."/>
            <person name="Gnerre S."/>
            <person name="Godfrey J."/>
            <person name="Good R."/>
            <person name="Gotea V."/>
            <person name="Gravely B."/>
            <person name="Greenberg A.J."/>
            <person name="Griffiths-Jones S."/>
            <person name="Gross S."/>
            <person name="Guigo R."/>
            <person name="Gustafson E.A."/>
            <person name="Haerty W."/>
            <person name="Hahn M.W."/>
            <person name="Halligan D.L."/>
            <person name="Halpern A.L."/>
            <person name="Halter G.M."/>
            <person name="Han M.V."/>
            <person name="Heger A."/>
            <person name="Hillier L."/>
            <person name="Hinrichs A.S."/>
            <person name="Holmes I."/>
            <person name="Hoskins R.A."/>
            <person name="Hubisz M.J."/>
            <person name="Hultmark D."/>
            <person name="Huntley M.A."/>
            <person name="Jaffe D.B."/>
            <person name="Jagadeeshan S."/>
            <person name="Jeck W.R."/>
            <person name="Johnson J."/>
            <person name="Jones C.D."/>
            <person name="Jordan W.C."/>
            <person name="Karpen G.H."/>
            <person name="Kataoka E."/>
            <person name="Keightley P.D."/>
            <person name="Kheradpour P."/>
            <person name="Kirkness E.F."/>
            <person name="Koerich L.B."/>
            <person name="Kristiansen K."/>
            <person name="Kudrna D."/>
            <person name="Kulathinal R.J."/>
            <person name="Kumar S."/>
            <person name="Kwok R."/>
            <person name="Lander E."/>
            <person name="Langley C.H."/>
            <person name="Lapoint R."/>
            <person name="Lazzaro B.P."/>
            <person name="Lee S.J."/>
            <person name="Levesque L."/>
            <person name="Li R."/>
            <person name="Lin C.F."/>
            <person name="Lin M.F."/>
            <person name="Lindblad-Toh K."/>
            <person name="Llopart A."/>
            <person name="Long M."/>
            <person name="Low L."/>
            <person name="Lozovsky E."/>
            <person name="Lu J."/>
            <person name="Luo M."/>
            <person name="Machado C.A."/>
            <person name="Makalowski W."/>
            <person name="Marzo M."/>
            <person name="Matsuda M."/>
            <person name="Matzkin L."/>
            <person name="McAllister B."/>
            <person name="McBride C.S."/>
            <person name="McKernan B."/>
            <person name="McKernan K."/>
            <person name="Mendez-Lago M."/>
            <person name="Minx P."/>
            <person name="Mollenhauer M.U."/>
            <person name="Montooth K."/>
            <person name="Mount S.M."/>
            <person name="Mu X."/>
            <person name="Myers E."/>
            <person name="Negre B."/>
            <person name="Newfeld S."/>
            <person name="Nielsen R."/>
            <person name="Noor M.A."/>
            <person name="O'Grady P."/>
            <person name="Pachter L."/>
            <person name="Papaceit M."/>
            <person name="Parisi M.J."/>
            <person name="Parisi M."/>
            <person name="Parts L."/>
            <person name="Pedersen J.S."/>
            <person name="Pesole G."/>
            <person name="Phillippy A.M."/>
            <person name="Ponting C.P."/>
            <person name="Pop M."/>
            <person name="Porcelli D."/>
            <person name="Powell J.R."/>
            <person name="Prohaska S."/>
            <person name="Pruitt K."/>
            <person name="Puig M."/>
            <person name="Quesneville H."/>
            <person name="Ram K.R."/>
            <person name="Rand D."/>
            <person name="Rasmussen M.D."/>
            <person name="Reed L.K."/>
            <person name="Reenan R."/>
            <person name="Reily A."/>
            <person name="Remington K.A."/>
            <person name="Rieger T.T."/>
            <person name="Ritchie M.G."/>
            <person name="Robin C."/>
            <person name="Rogers Y.H."/>
            <person name="Rohde C."/>
            <person name="Rozas J."/>
            <person name="Rubenfield M.J."/>
            <person name="Ruiz A."/>
            <person name="Russo S."/>
            <person name="Salzberg S.L."/>
            <person name="Sanchez-Gracia A."/>
            <person name="Saranga D.J."/>
            <person name="Sato H."/>
            <person name="Schaeffer S.W."/>
            <person name="Schatz M.C."/>
            <person name="Schlenke T."/>
            <person name="Schwartz R."/>
            <person name="Segarra C."/>
            <person name="Singh R.S."/>
            <person name="Sirot L."/>
            <person name="Sirota M."/>
            <person name="Sisneros N.B."/>
            <person name="Smith C.D."/>
            <person name="Smith T.F."/>
            <person name="Spieth J."/>
            <person name="Stage D.E."/>
            <person name="Stark A."/>
            <person name="Stephan W."/>
            <person name="Strausberg R.L."/>
            <person name="Strempel S."/>
            <person name="Sturgill D."/>
            <person name="Sutton G."/>
            <person name="Sutton G.G."/>
            <person name="Tao W."/>
            <person name="Teichmann S."/>
            <person name="Tobari Y.N."/>
            <person name="Tomimura Y."/>
            <person name="Tsolas J.M."/>
            <person name="Valente V.L."/>
            <person name="Venter E."/>
            <person name="Venter J.C."/>
            <person name="Vicario S."/>
            <person name="Vieira F.G."/>
            <person name="Vilella A.J."/>
            <person name="Villasante A."/>
            <person name="Walenz B."/>
            <person name="Wang J."/>
            <person name="Wasserman M."/>
            <person name="Watts T."/>
            <person name="Wilson D."/>
            <person name="Wilson R.K."/>
            <person name="Wing R.A."/>
            <person name="Wolfner M.F."/>
            <person name="Wong A."/>
            <person name="Wong G.K."/>
            <person name="Wu C.I."/>
            <person name="Wu G."/>
            <person name="Yamamoto D."/>
            <person name="Yang H.P."/>
            <person name="Yang S.P."/>
            <person name="Yorke J.A."/>
            <person name="Yoshida K."/>
            <person name="Zdobnov E."/>
            <person name="Zhang P."/>
            <person name="Zhang Y."/>
            <person name="Zimin A.V."/>
            <person name="Baldwin J."/>
            <person name="Abdouelleil A."/>
            <person name="Abdulkadir J."/>
            <person name="Abebe A."/>
            <person name="Abera B."/>
            <person name="Abreu J."/>
            <person name="Acer S.C."/>
            <person name="Aftuck L."/>
            <person name="Alexander A."/>
            <person name="An P."/>
            <person name="Anderson E."/>
            <person name="Anderson S."/>
            <person name="Arachi H."/>
            <person name="Azer M."/>
            <person name="Bachantsang P."/>
            <person name="Barry A."/>
            <person name="Bayul T."/>
            <person name="Berlin A."/>
            <person name="Bessette D."/>
            <person name="Bloom T."/>
            <person name="Blye J."/>
            <person name="Boguslavskiy L."/>
            <person name="Bonnet C."/>
            <person name="Boukhgalter B."/>
            <person name="Bourzgui I."/>
            <person name="Brown A."/>
            <person name="Cahill P."/>
            <person name="Channer S."/>
            <person name="Cheshatsang Y."/>
            <person name="Chuda L."/>
            <person name="Citroen M."/>
            <person name="Collymore A."/>
            <person name="Cooke P."/>
            <person name="Costello M."/>
            <person name="D'Aco K."/>
            <person name="Daza R."/>
            <person name="De Haan G."/>
            <person name="DeGray S."/>
            <person name="DeMaso C."/>
            <person name="Dhargay N."/>
            <person name="Dooley K."/>
            <person name="Dooley E."/>
            <person name="Doricent M."/>
            <person name="Dorje P."/>
            <person name="Dorjee K."/>
            <person name="Dupes A."/>
            <person name="Elong R."/>
            <person name="Falk J."/>
            <person name="Farina A."/>
            <person name="Faro S."/>
            <person name="Ferguson D."/>
            <person name="Fisher S."/>
            <person name="Foley C.D."/>
            <person name="Franke A."/>
            <person name="Friedrich D."/>
            <person name="Gadbois L."/>
            <person name="Gearin G."/>
            <person name="Gearin C.R."/>
            <person name="Giannoukos G."/>
            <person name="Goode T."/>
            <person name="Graham J."/>
            <person name="Grandbois E."/>
            <person name="Grewal S."/>
            <person name="Gyaltsen K."/>
            <person name="Hafez N."/>
            <person name="Hagos B."/>
            <person name="Hall J."/>
            <person name="Henson C."/>
            <person name="Hollinger A."/>
            <person name="Honan T."/>
            <person name="Huard M.D."/>
            <person name="Hughes L."/>
            <person name="Hurhula B."/>
            <person name="Husby M.E."/>
            <person name="Kamat A."/>
            <person name="Kanga B."/>
            <person name="Kashin S."/>
            <person name="Khazanovich D."/>
            <person name="Kisner P."/>
            <person name="Lance K."/>
            <person name="Lara M."/>
            <person name="Lee W."/>
            <person name="Lennon N."/>
            <person name="Letendre F."/>
            <person name="LeVine R."/>
            <person name="Lipovsky A."/>
            <person name="Liu X."/>
            <person name="Liu J."/>
            <person name="Liu S."/>
            <person name="Lokyitsang T."/>
            <person name="Lokyitsang Y."/>
            <person name="Lubonja R."/>
            <person name="Lui A."/>
            <person name="MacDonald P."/>
            <person name="Magnisalis V."/>
            <person name="Maru K."/>
            <person name="Matthews C."/>
            <person name="McCusker W."/>
            <person name="McDonough S."/>
            <person name="Mehta T."/>
            <person name="Meldrim J."/>
            <person name="Meneus L."/>
            <person name="Mihai O."/>
            <person name="Mihalev A."/>
            <person name="Mihova T."/>
            <person name="Mittelman R."/>
            <person name="Mlenga V."/>
            <person name="Montmayeur A."/>
            <person name="Mulrain L."/>
            <person name="Navidi A."/>
            <person name="Naylor J."/>
            <person name="Negash T."/>
            <person name="Nguyen T."/>
            <person name="Nguyen N."/>
            <person name="Nicol R."/>
            <person name="Norbu C."/>
            <person name="Norbu N."/>
            <person name="Novod N."/>
            <person name="O'Neill B."/>
            <person name="Osman S."/>
            <person name="Markiewicz E."/>
            <person name="Oyono O.L."/>
            <person name="Patti C."/>
            <person name="Phunkhang P."/>
            <person name="Pierre F."/>
            <person name="Priest M."/>
            <person name="Raghuraman S."/>
            <person name="Rege F."/>
            <person name="Reyes R."/>
            <person name="Rise C."/>
            <person name="Rogov P."/>
            <person name="Ross K."/>
            <person name="Ryan E."/>
            <person name="Settipalli S."/>
            <person name="Shea T."/>
            <person name="Sherpa N."/>
            <person name="Shi L."/>
            <person name="Shih D."/>
            <person name="Sparrow T."/>
            <person name="Spaulding J."/>
            <person name="Stalker J."/>
            <person name="Stange-Thomann N."/>
            <person name="Stavropoulos S."/>
            <person name="Stone C."/>
            <person name="Strader C."/>
            <person name="Tesfaye S."/>
            <person name="Thomson T."/>
            <person name="Thoulutsang Y."/>
            <person name="Thoulutsang D."/>
            <person name="Topham K."/>
            <person name="Topping I."/>
            <person name="Tsamla T."/>
            <person name="Vassiliev H."/>
            <person name="Vo A."/>
            <person name="Wangchuk T."/>
            <person name="Wangdi T."/>
            <person name="Weiand M."/>
            <person name="Wilkinson J."/>
            <person name="Wilson A."/>
            <person name="Yadav S."/>
            <person name="Young G."/>
            <person name="Yu Q."/>
            <person name="Zembek L."/>
            <person name="Zhong D."/>
            <person name="Zimmer A."/>
            <person name="Zwirko Z."/>
            <person name="Jaffe D.B."/>
            <person name="Alvarez P."/>
            <person name="Brockman W."/>
            <person name="Butler J."/>
            <person name="Chin C."/>
            <person name="Gnerre S."/>
            <person name="Grabherr M."/>
            <person name="Kleber M."/>
            <person name="Mauceli E."/>
            <person name="MacCallum I."/>
        </authorList>
    </citation>
    <scope>NUCLEOTIDE SEQUENCE [LARGE SCALE GENOMIC DNA]</scope>
    <source>
        <strain evidence="3">MSH-3 / Tucson 14011-0111.49</strain>
    </source>
</reference>
<dbReference type="EMBL" id="CH479192">
    <property type="protein sequence ID" value="EDW26595.1"/>
    <property type="molecule type" value="Genomic_DNA"/>
</dbReference>
<keyword evidence="3" id="KW-1185">Reference proteome</keyword>
<proteinExistence type="predicted"/>
<protein>
    <submittedName>
        <fullName evidence="2">GL12900</fullName>
    </submittedName>
</protein>
<dbReference type="AlphaFoldDB" id="B4GV58"/>
<feature type="region of interest" description="Disordered" evidence="1">
    <location>
        <begin position="1"/>
        <end position="25"/>
    </location>
</feature>
<name>B4GV58_DROPE</name>
<sequence length="136" mass="15075">MESSKTEAEIKKSNEKRGNQMSTAGMDANRRFFKMRTSNLDSEDVHILVLILDIDYGQSYIQPGKVDMVLNVVDASMVLGQWPSAGETAQRGGGSSRAPGALSISSECWAHSIDEPLTTYDFQLEHESEHGVRSFY</sequence>
<evidence type="ECO:0000313" key="3">
    <source>
        <dbReference type="Proteomes" id="UP000008744"/>
    </source>
</evidence>
<evidence type="ECO:0000313" key="2">
    <source>
        <dbReference type="EMBL" id="EDW26595.1"/>
    </source>
</evidence>
<dbReference type="HOGENOM" id="CLU_1877581_0_0_1"/>